<organism evidence="8 9">
    <name type="scientific">Centropus bengalensis</name>
    <name type="common">lesser coucal</name>
    <dbReference type="NCBI Taxonomy" id="1463675"/>
    <lineage>
        <taxon>Eukaryota</taxon>
        <taxon>Metazoa</taxon>
        <taxon>Chordata</taxon>
        <taxon>Craniata</taxon>
        <taxon>Vertebrata</taxon>
        <taxon>Euteleostomi</taxon>
        <taxon>Archelosauria</taxon>
        <taxon>Archosauria</taxon>
        <taxon>Dinosauria</taxon>
        <taxon>Saurischia</taxon>
        <taxon>Theropoda</taxon>
        <taxon>Coelurosauria</taxon>
        <taxon>Aves</taxon>
        <taxon>Neognathae</taxon>
        <taxon>Neoaves</taxon>
        <taxon>Otidimorphae</taxon>
        <taxon>Cuculiformes</taxon>
        <taxon>Centropidae</taxon>
        <taxon>Centropus</taxon>
    </lineage>
</organism>
<dbReference type="Gene3D" id="1.10.630.10">
    <property type="entry name" value="Cytochrome P450"/>
    <property type="match status" value="1"/>
</dbReference>
<evidence type="ECO:0000256" key="1">
    <source>
        <dbReference type="ARBA" id="ARBA00001971"/>
    </source>
</evidence>
<dbReference type="PRINTS" id="PR00463">
    <property type="entry name" value="EP450I"/>
</dbReference>
<evidence type="ECO:0000256" key="4">
    <source>
        <dbReference type="ARBA" id="ARBA00022723"/>
    </source>
</evidence>
<comment type="cofactor">
    <cofactor evidence="1 6">
        <name>heme</name>
        <dbReference type="ChEBI" id="CHEBI:30413"/>
    </cofactor>
</comment>
<dbReference type="GO" id="GO:0008392">
    <property type="term" value="F:arachidonate epoxygenase activity"/>
    <property type="evidence" value="ECO:0007669"/>
    <property type="project" value="TreeGrafter"/>
</dbReference>
<dbReference type="GO" id="GO:0016712">
    <property type="term" value="F:oxidoreductase activity, acting on paired donors, with incorporation or reduction of molecular oxygen, reduced flavin or flavoprotein as one donor, and incorporation of one atom of oxygen"/>
    <property type="evidence" value="ECO:0007669"/>
    <property type="project" value="TreeGrafter"/>
</dbReference>
<keyword evidence="4 6" id="KW-0479">Metal-binding</keyword>
<dbReference type="Proteomes" id="UP000632886">
    <property type="component" value="Unassembled WGS sequence"/>
</dbReference>
<feature type="binding site" description="axial binding residue" evidence="6">
    <location>
        <position position="97"/>
    </location>
    <ligand>
        <name>heme</name>
        <dbReference type="ChEBI" id="CHEBI:30413"/>
    </ligand>
    <ligandPart>
        <name>Fe</name>
        <dbReference type="ChEBI" id="CHEBI:18248"/>
    </ligandPart>
</feature>
<sequence length="152" mass="16711">LADRALMPYTDAVLHEILRFADIVPMAVPHRTTRDVRLRGFTIPEGMDVLPLLCTAQADPGHFARPEAFDPGHFLDAGGRFRRSAAFMAFSAGKRVCPGEALAMAELFLFLAAILQRFRLRAEEPAASIDLSPEASGLGNVPRPYRLILEPL</sequence>
<dbReference type="GO" id="GO:0006805">
    <property type="term" value="P:xenobiotic metabolic process"/>
    <property type="evidence" value="ECO:0007669"/>
    <property type="project" value="TreeGrafter"/>
</dbReference>
<dbReference type="GO" id="GO:0019373">
    <property type="term" value="P:epoxygenase P450 pathway"/>
    <property type="evidence" value="ECO:0007669"/>
    <property type="project" value="TreeGrafter"/>
</dbReference>
<dbReference type="AlphaFoldDB" id="A0A852MIK3"/>
<dbReference type="GO" id="GO:0005737">
    <property type="term" value="C:cytoplasm"/>
    <property type="evidence" value="ECO:0007669"/>
    <property type="project" value="TreeGrafter"/>
</dbReference>
<keyword evidence="5 6" id="KW-0408">Iron</keyword>
<dbReference type="InterPro" id="IPR017972">
    <property type="entry name" value="Cyt_P450_CS"/>
</dbReference>
<evidence type="ECO:0000256" key="3">
    <source>
        <dbReference type="ARBA" id="ARBA00022617"/>
    </source>
</evidence>
<dbReference type="SUPFAM" id="SSF48264">
    <property type="entry name" value="Cytochrome P450"/>
    <property type="match status" value="1"/>
</dbReference>
<dbReference type="Pfam" id="PF00067">
    <property type="entry name" value="p450"/>
    <property type="match status" value="1"/>
</dbReference>
<dbReference type="InterPro" id="IPR036396">
    <property type="entry name" value="Cyt_P450_sf"/>
</dbReference>
<evidence type="ECO:0000313" key="9">
    <source>
        <dbReference type="Proteomes" id="UP000632886"/>
    </source>
</evidence>
<keyword evidence="7" id="KW-0560">Oxidoreductase</keyword>
<evidence type="ECO:0000256" key="2">
    <source>
        <dbReference type="ARBA" id="ARBA00010617"/>
    </source>
</evidence>
<dbReference type="EMBL" id="WBNK01005623">
    <property type="protein sequence ID" value="NXY00365.1"/>
    <property type="molecule type" value="Genomic_DNA"/>
</dbReference>
<dbReference type="PRINTS" id="PR00385">
    <property type="entry name" value="P450"/>
</dbReference>
<accession>A0A852MIK3</accession>
<dbReference type="GO" id="GO:0020037">
    <property type="term" value="F:heme binding"/>
    <property type="evidence" value="ECO:0007669"/>
    <property type="project" value="InterPro"/>
</dbReference>
<dbReference type="InterPro" id="IPR050182">
    <property type="entry name" value="Cytochrome_P450_fam2"/>
</dbReference>
<feature type="non-terminal residue" evidence="8">
    <location>
        <position position="1"/>
    </location>
</feature>
<feature type="non-terminal residue" evidence="8">
    <location>
        <position position="152"/>
    </location>
</feature>
<dbReference type="InterPro" id="IPR001128">
    <property type="entry name" value="Cyt_P450"/>
</dbReference>
<dbReference type="InterPro" id="IPR002401">
    <property type="entry name" value="Cyt_P450_E_grp-I"/>
</dbReference>
<comment type="caution">
    <text evidence="8">The sequence shown here is derived from an EMBL/GenBank/DDBJ whole genome shotgun (WGS) entry which is preliminary data.</text>
</comment>
<dbReference type="PANTHER" id="PTHR24300:SF424">
    <property type="entry name" value="CYTOCHROME P450"/>
    <property type="match status" value="1"/>
</dbReference>
<comment type="similarity">
    <text evidence="2 7">Belongs to the cytochrome P450 family.</text>
</comment>
<keyword evidence="7" id="KW-0503">Monooxygenase</keyword>
<keyword evidence="9" id="KW-1185">Reference proteome</keyword>
<dbReference type="PANTHER" id="PTHR24300">
    <property type="entry name" value="CYTOCHROME P450 508A4-RELATED"/>
    <property type="match status" value="1"/>
</dbReference>
<name>A0A852MIK3_9AVES</name>
<gene>
    <name evidence="8" type="primary">Cyp2f3</name>
    <name evidence="8" type="ORF">CENBEN_R12563</name>
</gene>
<dbReference type="GO" id="GO:0005506">
    <property type="term" value="F:iron ion binding"/>
    <property type="evidence" value="ECO:0007669"/>
    <property type="project" value="InterPro"/>
</dbReference>
<protein>
    <submittedName>
        <fullName evidence="8">CP2F3 protein</fullName>
    </submittedName>
</protein>
<keyword evidence="3 6" id="KW-0349">Heme</keyword>
<reference evidence="8 9" key="1">
    <citation type="submission" date="2020-02" db="EMBL/GenBank/DDBJ databases">
        <title>Bird 10,000 Genomes (B10K) Project - Family phase.</title>
        <authorList>
            <person name="Zhang G."/>
        </authorList>
    </citation>
    <scope>NUCLEOTIDE SEQUENCE [LARGE SCALE GENOMIC DNA]</scope>
    <source>
        <strain evidence="8">B10K-DU-017-21</strain>
    </source>
</reference>
<evidence type="ECO:0000256" key="5">
    <source>
        <dbReference type="ARBA" id="ARBA00023004"/>
    </source>
</evidence>
<dbReference type="PROSITE" id="PS00086">
    <property type="entry name" value="CYTOCHROME_P450"/>
    <property type="match status" value="1"/>
</dbReference>
<proteinExistence type="inferred from homology"/>
<evidence type="ECO:0000256" key="7">
    <source>
        <dbReference type="RuleBase" id="RU000461"/>
    </source>
</evidence>
<evidence type="ECO:0000313" key="8">
    <source>
        <dbReference type="EMBL" id="NXY00365.1"/>
    </source>
</evidence>
<evidence type="ECO:0000256" key="6">
    <source>
        <dbReference type="PIRSR" id="PIRSR602401-1"/>
    </source>
</evidence>